<dbReference type="AlphaFoldDB" id="K3WGI6"/>
<keyword evidence="6 8" id="KW-1133">Transmembrane helix</keyword>
<evidence type="ECO:0000256" key="4">
    <source>
        <dbReference type="ARBA" id="ARBA00022692"/>
    </source>
</evidence>
<evidence type="ECO:0000256" key="7">
    <source>
        <dbReference type="ARBA" id="ARBA00023136"/>
    </source>
</evidence>
<protein>
    <submittedName>
        <fullName evidence="9">Uncharacterized protein</fullName>
    </submittedName>
</protein>
<dbReference type="EnsemblProtists" id="PYU1_T004077">
    <property type="protein sequence ID" value="PYU1_T004077"/>
    <property type="gene ID" value="PYU1_G004067"/>
</dbReference>
<evidence type="ECO:0000256" key="5">
    <source>
        <dbReference type="ARBA" id="ARBA00022970"/>
    </source>
</evidence>
<dbReference type="VEuPathDB" id="FungiDB:PYU1_G004067"/>
<dbReference type="InterPro" id="IPR052599">
    <property type="entry name" value="SLC43A_AATransporter"/>
</dbReference>
<keyword evidence="7 8" id="KW-0472">Membrane</keyword>
<evidence type="ECO:0000313" key="10">
    <source>
        <dbReference type="Proteomes" id="UP000019132"/>
    </source>
</evidence>
<comment type="similarity">
    <text evidence="2">Belongs to the SLC43A transporter (TC 2.A.1.44) family.</text>
</comment>
<dbReference type="PANTHER" id="PTHR20772">
    <property type="entry name" value="PROTEIN FMP42"/>
    <property type="match status" value="1"/>
</dbReference>
<keyword evidence="4 8" id="KW-0812">Transmembrane</keyword>
<evidence type="ECO:0000256" key="8">
    <source>
        <dbReference type="SAM" id="Phobius"/>
    </source>
</evidence>
<reference evidence="9" key="3">
    <citation type="submission" date="2015-02" db="UniProtKB">
        <authorList>
            <consortium name="EnsemblProtists"/>
        </authorList>
    </citation>
    <scope>IDENTIFICATION</scope>
    <source>
        <strain evidence="9">DAOM BR144</strain>
    </source>
</reference>
<dbReference type="STRING" id="431595.K3WGI6"/>
<proteinExistence type="inferred from homology"/>
<evidence type="ECO:0000256" key="3">
    <source>
        <dbReference type="ARBA" id="ARBA00022448"/>
    </source>
</evidence>
<feature type="transmembrane region" description="Helical" evidence="8">
    <location>
        <begin position="107"/>
        <end position="129"/>
    </location>
</feature>
<feature type="transmembrane region" description="Helical" evidence="8">
    <location>
        <begin position="136"/>
        <end position="157"/>
    </location>
</feature>
<dbReference type="eggNOG" id="ENOG502QRYG">
    <property type="taxonomic scope" value="Eukaryota"/>
</dbReference>
<accession>K3WGI6</accession>
<dbReference type="Proteomes" id="UP000019132">
    <property type="component" value="Unassembled WGS sequence"/>
</dbReference>
<name>K3WGI6_GLOUD</name>
<organism evidence="9 10">
    <name type="scientific">Globisporangium ultimum (strain ATCC 200006 / CBS 805.95 / DAOM BR144)</name>
    <name type="common">Pythium ultimum</name>
    <dbReference type="NCBI Taxonomy" id="431595"/>
    <lineage>
        <taxon>Eukaryota</taxon>
        <taxon>Sar</taxon>
        <taxon>Stramenopiles</taxon>
        <taxon>Oomycota</taxon>
        <taxon>Peronosporomycetes</taxon>
        <taxon>Pythiales</taxon>
        <taxon>Pythiaceae</taxon>
        <taxon>Globisporangium</taxon>
    </lineage>
</organism>
<dbReference type="PANTHER" id="PTHR20772:SF2">
    <property type="entry name" value="PROTEIN FMP42"/>
    <property type="match status" value="1"/>
</dbReference>
<keyword evidence="10" id="KW-1185">Reference proteome</keyword>
<dbReference type="GO" id="GO:0016020">
    <property type="term" value="C:membrane"/>
    <property type="evidence" value="ECO:0007669"/>
    <property type="project" value="UniProtKB-SubCell"/>
</dbReference>
<dbReference type="InParanoid" id="K3WGI6"/>
<sequence length="171" mass="18521">MVFGWPLLLLQDEHQYHELYHGAHTAPSNQNNANVISSTCDAQQNRFNLMFAVASIMANAMSLPISVFLDVADPKCTTVAAATTQVLALLLLAHADSQRFDVFLPAYALLALDGSVATMALHLASFVILRCQAGILAAVSCMYNGSSAVFVMVRSWLHEKAVAVCLLNLLR</sequence>
<evidence type="ECO:0000256" key="2">
    <source>
        <dbReference type="ARBA" id="ARBA00006595"/>
    </source>
</evidence>
<evidence type="ECO:0000313" key="9">
    <source>
        <dbReference type="EnsemblProtists" id="PYU1_T004077"/>
    </source>
</evidence>
<keyword evidence="3" id="KW-0813">Transport</keyword>
<dbReference type="GO" id="GO:0006865">
    <property type="term" value="P:amino acid transport"/>
    <property type="evidence" value="ECO:0007669"/>
    <property type="project" value="UniProtKB-KW"/>
</dbReference>
<reference evidence="10" key="2">
    <citation type="submission" date="2010-04" db="EMBL/GenBank/DDBJ databases">
        <authorList>
            <person name="Buell R."/>
            <person name="Hamilton J."/>
            <person name="Hostetler J."/>
        </authorList>
    </citation>
    <scope>NUCLEOTIDE SEQUENCE [LARGE SCALE GENOMIC DNA]</scope>
    <source>
        <strain evidence="10">DAOM:BR144</strain>
    </source>
</reference>
<comment type="subcellular location">
    <subcellularLocation>
        <location evidence="1">Membrane</location>
        <topology evidence="1">Multi-pass membrane protein</topology>
    </subcellularLocation>
</comment>
<feature type="transmembrane region" description="Helical" evidence="8">
    <location>
        <begin position="47"/>
        <end position="69"/>
    </location>
</feature>
<evidence type="ECO:0000256" key="1">
    <source>
        <dbReference type="ARBA" id="ARBA00004141"/>
    </source>
</evidence>
<dbReference type="HOGENOM" id="CLU_1566013_0_0_1"/>
<dbReference type="EMBL" id="GL376567">
    <property type="status" value="NOT_ANNOTATED_CDS"/>
    <property type="molecule type" value="Genomic_DNA"/>
</dbReference>
<reference evidence="10" key="1">
    <citation type="journal article" date="2010" name="Genome Biol.">
        <title>Genome sequence of the necrotrophic plant pathogen Pythium ultimum reveals original pathogenicity mechanisms and effector repertoire.</title>
        <authorList>
            <person name="Levesque C.A."/>
            <person name="Brouwer H."/>
            <person name="Cano L."/>
            <person name="Hamilton J.P."/>
            <person name="Holt C."/>
            <person name="Huitema E."/>
            <person name="Raffaele S."/>
            <person name="Robideau G.P."/>
            <person name="Thines M."/>
            <person name="Win J."/>
            <person name="Zerillo M.M."/>
            <person name="Beakes G.W."/>
            <person name="Boore J.L."/>
            <person name="Busam D."/>
            <person name="Dumas B."/>
            <person name="Ferriera S."/>
            <person name="Fuerstenberg S.I."/>
            <person name="Gachon C.M."/>
            <person name="Gaulin E."/>
            <person name="Govers F."/>
            <person name="Grenville-Briggs L."/>
            <person name="Horner N."/>
            <person name="Hostetler J."/>
            <person name="Jiang R.H."/>
            <person name="Johnson J."/>
            <person name="Krajaejun T."/>
            <person name="Lin H."/>
            <person name="Meijer H.J."/>
            <person name="Moore B."/>
            <person name="Morris P."/>
            <person name="Phuntmart V."/>
            <person name="Puiu D."/>
            <person name="Shetty J."/>
            <person name="Stajich J.E."/>
            <person name="Tripathy S."/>
            <person name="Wawra S."/>
            <person name="van West P."/>
            <person name="Whitty B.R."/>
            <person name="Coutinho P.M."/>
            <person name="Henrissat B."/>
            <person name="Martin F."/>
            <person name="Thomas P.D."/>
            <person name="Tyler B.M."/>
            <person name="De Vries R.P."/>
            <person name="Kamoun S."/>
            <person name="Yandell M."/>
            <person name="Tisserat N."/>
            <person name="Buell C.R."/>
        </authorList>
    </citation>
    <scope>NUCLEOTIDE SEQUENCE</scope>
    <source>
        <strain evidence="10">DAOM:BR144</strain>
    </source>
</reference>
<dbReference type="OMA" id="HELYHGA"/>
<keyword evidence="5" id="KW-0029">Amino-acid transport</keyword>
<evidence type="ECO:0000256" key="6">
    <source>
        <dbReference type="ARBA" id="ARBA00022989"/>
    </source>
</evidence>